<dbReference type="PANTHER" id="PTHR12677:SF59">
    <property type="entry name" value="GOLGI APPARATUS MEMBRANE PROTEIN TVP38-RELATED"/>
    <property type="match status" value="1"/>
</dbReference>
<comment type="similarity">
    <text evidence="6">Belongs to the TVP38/TMEM64 family.</text>
</comment>
<protein>
    <recommendedName>
        <fullName evidence="6">TVP38/TMEM64 family membrane protein</fullName>
    </recommendedName>
</protein>
<sequence>MNKIIKRTLVIIGIAITIILAFTVIKRFDLNFSNVALLFNPQGNQSQLITDIRHFGVVNGILLIALIALLQTIPGAPNSVICVLVGVCYGPWIGIVINIIGNAVGDLVIIAVLAKFGESSHATRSSRLREDISKMHHPLLGLTIGYMIPFIPSVLVNYTALEIKAQPIHILLAIIIGVIPASTLYAFGGHAIIKGNLKLAITIILSVIALGALYYVIKLERKKRGTNA</sequence>
<proteinExistence type="inferred from homology"/>
<evidence type="ECO:0000256" key="5">
    <source>
        <dbReference type="ARBA" id="ARBA00023136"/>
    </source>
</evidence>
<evidence type="ECO:0000256" key="2">
    <source>
        <dbReference type="ARBA" id="ARBA00022475"/>
    </source>
</evidence>
<dbReference type="HOGENOM" id="CLU_102965_0_0_9"/>
<feature type="transmembrane region" description="Helical" evidence="6">
    <location>
        <begin position="7"/>
        <end position="25"/>
    </location>
</feature>
<feature type="domain" description="VTT" evidence="7">
    <location>
        <begin position="77"/>
        <end position="190"/>
    </location>
</feature>
<keyword evidence="2 6" id="KW-1003">Cell membrane</keyword>
<feature type="transmembrane region" description="Helical" evidence="6">
    <location>
        <begin position="199"/>
        <end position="217"/>
    </location>
</feature>
<name>A0A0A1H0G2_9LACO</name>
<accession>A0A0A1H0G2</accession>
<evidence type="ECO:0000256" key="6">
    <source>
        <dbReference type="RuleBase" id="RU366058"/>
    </source>
</evidence>
<dbReference type="KEGG" id="lho:LOOC260_122430"/>
<comment type="subcellular location">
    <subcellularLocation>
        <location evidence="1 6">Cell membrane</location>
        <topology evidence="1 6">Multi-pass membrane protein</topology>
    </subcellularLocation>
</comment>
<dbReference type="InterPro" id="IPR015414">
    <property type="entry name" value="TMEM64"/>
</dbReference>
<dbReference type="AlphaFoldDB" id="A0A0A1H0G2"/>
<evidence type="ECO:0000256" key="3">
    <source>
        <dbReference type="ARBA" id="ARBA00022692"/>
    </source>
</evidence>
<evidence type="ECO:0000256" key="4">
    <source>
        <dbReference type="ARBA" id="ARBA00022989"/>
    </source>
</evidence>
<dbReference type="GO" id="GO:0005886">
    <property type="term" value="C:plasma membrane"/>
    <property type="evidence" value="ECO:0007669"/>
    <property type="project" value="UniProtKB-SubCell"/>
</dbReference>
<evidence type="ECO:0000259" key="7">
    <source>
        <dbReference type="Pfam" id="PF09335"/>
    </source>
</evidence>
<keyword evidence="3 6" id="KW-0812">Transmembrane</keyword>
<dbReference type="STRING" id="1291742.LOOC260_122430"/>
<evidence type="ECO:0000313" key="9">
    <source>
        <dbReference type="Proteomes" id="UP000031620"/>
    </source>
</evidence>
<evidence type="ECO:0000256" key="1">
    <source>
        <dbReference type="ARBA" id="ARBA00004651"/>
    </source>
</evidence>
<keyword evidence="4 6" id="KW-1133">Transmembrane helix</keyword>
<feature type="transmembrane region" description="Helical" evidence="6">
    <location>
        <begin position="139"/>
        <end position="158"/>
    </location>
</feature>
<keyword evidence="5 6" id="KW-0472">Membrane</keyword>
<dbReference type="Pfam" id="PF09335">
    <property type="entry name" value="VTT_dom"/>
    <property type="match status" value="1"/>
</dbReference>
<dbReference type="PANTHER" id="PTHR12677">
    <property type="entry name" value="GOLGI APPARATUS MEMBRANE PROTEIN TVP38-RELATED"/>
    <property type="match status" value="1"/>
</dbReference>
<organism evidence="8 9">
    <name type="scientific">Paucilactobacillus hokkaidonensis JCM 18461</name>
    <dbReference type="NCBI Taxonomy" id="1291742"/>
    <lineage>
        <taxon>Bacteria</taxon>
        <taxon>Bacillati</taxon>
        <taxon>Bacillota</taxon>
        <taxon>Bacilli</taxon>
        <taxon>Lactobacillales</taxon>
        <taxon>Lactobacillaceae</taxon>
        <taxon>Paucilactobacillus</taxon>
    </lineage>
</organism>
<gene>
    <name evidence="8" type="ORF">LOOC260_122430</name>
</gene>
<dbReference type="RefSeq" id="WP_052467376.1">
    <property type="nucleotide sequence ID" value="NZ_AP014680.1"/>
</dbReference>
<dbReference type="Proteomes" id="UP000031620">
    <property type="component" value="Chromosome"/>
</dbReference>
<comment type="caution">
    <text evidence="6">Lacks conserved residue(s) required for the propagation of feature annotation.</text>
</comment>
<dbReference type="InterPro" id="IPR032816">
    <property type="entry name" value="VTT_dom"/>
</dbReference>
<dbReference type="EMBL" id="AP014680">
    <property type="protein sequence ID" value="BAP86748.1"/>
    <property type="molecule type" value="Genomic_DNA"/>
</dbReference>
<evidence type="ECO:0000313" key="8">
    <source>
        <dbReference type="EMBL" id="BAP86748.1"/>
    </source>
</evidence>
<feature type="transmembrane region" description="Helical" evidence="6">
    <location>
        <begin position="170"/>
        <end position="193"/>
    </location>
</feature>
<reference evidence="8 9" key="1">
    <citation type="submission" date="2014-11" db="EMBL/GenBank/DDBJ databases">
        <title>Complete genome sequence and analysis of Lactobacillus hokkaidonensis LOOC260T.</title>
        <authorList>
            <person name="Tanizawa Y."/>
            <person name="Tohno M."/>
            <person name="Kaminuma E."/>
            <person name="Nakamura Y."/>
            <person name="Arita M."/>
        </authorList>
    </citation>
    <scope>NUCLEOTIDE SEQUENCE [LARGE SCALE GENOMIC DNA]</scope>
    <source>
        <strain evidence="8 9">LOOC260</strain>
    </source>
</reference>